<evidence type="ECO:0000259" key="4">
    <source>
        <dbReference type="PROSITE" id="PS50043"/>
    </source>
</evidence>
<dbReference type="PANTHER" id="PTHR16305:SF35">
    <property type="entry name" value="TRANSCRIPTIONAL ACTIVATOR DOMAIN"/>
    <property type="match status" value="1"/>
</dbReference>
<accession>A0A1I6W2S7</accession>
<evidence type="ECO:0000313" key="6">
    <source>
        <dbReference type="Proteomes" id="UP000198873"/>
    </source>
</evidence>
<dbReference type="EMBL" id="FPAB01000012">
    <property type="protein sequence ID" value="SFT20278.1"/>
    <property type="molecule type" value="Genomic_DNA"/>
</dbReference>
<keyword evidence="6" id="KW-1185">Reference proteome</keyword>
<dbReference type="SUPFAM" id="SSF48452">
    <property type="entry name" value="TPR-like"/>
    <property type="match status" value="1"/>
</dbReference>
<keyword evidence="2" id="KW-0067">ATP-binding</keyword>
<dbReference type="PROSITE" id="PS50043">
    <property type="entry name" value="HTH_LUXR_2"/>
    <property type="match status" value="1"/>
</dbReference>
<gene>
    <name evidence="5" type="ORF">SAMN05444716_11224</name>
</gene>
<dbReference type="Gene3D" id="1.10.10.10">
    <property type="entry name" value="Winged helix-like DNA-binding domain superfamily/Winged helix DNA-binding domain"/>
    <property type="match status" value="1"/>
</dbReference>
<dbReference type="InterPro" id="IPR000792">
    <property type="entry name" value="Tscrpt_reg_LuxR_C"/>
</dbReference>
<dbReference type="CDD" id="cd06170">
    <property type="entry name" value="LuxR_C_like"/>
    <property type="match status" value="1"/>
</dbReference>
<dbReference type="InterPro" id="IPR041664">
    <property type="entry name" value="AAA_16"/>
</dbReference>
<dbReference type="GO" id="GO:0005737">
    <property type="term" value="C:cytoplasm"/>
    <property type="evidence" value="ECO:0007669"/>
    <property type="project" value="TreeGrafter"/>
</dbReference>
<proteinExistence type="predicted"/>
<dbReference type="AlphaFoldDB" id="A0A1I6W2S7"/>
<organism evidence="5 6">
    <name type="scientific">Streptomyces harbinensis</name>
    <dbReference type="NCBI Taxonomy" id="1176198"/>
    <lineage>
        <taxon>Bacteria</taxon>
        <taxon>Bacillati</taxon>
        <taxon>Actinomycetota</taxon>
        <taxon>Actinomycetes</taxon>
        <taxon>Kitasatosporales</taxon>
        <taxon>Streptomycetaceae</taxon>
        <taxon>Streptomyces</taxon>
    </lineage>
</organism>
<dbReference type="GO" id="GO:0004016">
    <property type="term" value="F:adenylate cyclase activity"/>
    <property type="evidence" value="ECO:0007669"/>
    <property type="project" value="TreeGrafter"/>
</dbReference>
<dbReference type="InterPro" id="IPR027417">
    <property type="entry name" value="P-loop_NTPase"/>
</dbReference>
<dbReference type="SUPFAM" id="SSF46894">
    <property type="entry name" value="C-terminal effector domain of the bipartite response regulators"/>
    <property type="match status" value="1"/>
</dbReference>
<dbReference type="STRING" id="1176198.SAMN05444716_11224"/>
<feature type="domain" description="HTH luxR-type" evidence="4">
    <location>
        <begin position="953"/>
        <end position="1018"/>
    </location>
</feature>
<dbReference type="SUPFAM" id="SSF52540">
    <property type="entry name" value="P-loop containing nucleoside triphosphate hydrolases"/>
    <property type="match status" value="1"/>
</dbReference>
<sequence>MTPAAPAGPPAAKTPGILSDGCAILPNMQIRTVSPVFVGRTEESAALDRALAAAADGAPRAVLIGGEAGVGKTRLLEETLERARDAGALTAVGACVEAGADGLPFAPVSTLLRSLSRSLGDELAEAAGGFGGELALLLPELGDPAAPPAPAGDGEARGRLFELTARLLDTLARRRTLVLAIEDLHWSDRSTRELLGYLLRSLPPGRVLLLMTYRSDDIHRRHPLRPFLAELDRLRTVERIELERFSREEVGRQLTGIHGSRPPERVIEQIHQRSDGNAFFVEELAGCLTGGSAPGMLSDSVRDLLLVRVEALPETVQRVIRIAARGGSRVEHALLRAVVPSGEDELIDALRTAVGANLLRADEDDTYRFRHALVREAVVDDLLPGERSRLSRRYAEALEADPTLVGADERPARLAGFWYQAQDPAKALPAALSAADEARSRHAYAEQLRMLERVLELWDSVPPAVRVAQRPPRDVESYPLCDCVDETLSHLDVLAEVAVAARLTGDSERALSVVKRALRIVEELDHPLRAAWFWTQKAKMMRYVARGTGWDELDRAQRLLAGHEPSPTHAHVLTEAATWAVLFDAGPRGLRTAEQAEELARAMGNEEAELHALVSRGGLMAETGDADEGLALMRAAAQRVQEGHHVNVFTRSHVNLQSILETVGRSRESLEVGDEALKLADRWRLRQTAVWLHRNRGDSLYSLGRWEEARAAGRAAAGDAASPVNRALAAEFLAQLALARGDHAEAEAEIAVMTEQYNAYDQSVQHAHPAARCKLLLAAARGRILDARQIFADAAAAGRSPGAGAYTWPLVHAAAVAEGDAATVPAAGPGRAEATALIRRYAAGLRRDYPVWRAHAALTEAELRRAEGTARPADWAAATAALEELDRPYLLAQARAHAAEAHLTEGDRKGAGALLLRAYEAARALGAAPLEREAGLLAQRARLPLTAAAARTPARDDRGLTARERDVLALVAAGRSNRQIAEELFISPKTASVHVSHILAKLGVSGRGEAAALAHRLGLLAQTSPAEG</sequence>
<dbReference type="PRINTS" id="PR00038">
    <property type="entry name" value="HTHLUXR"/>
</dbReference>
<protein>
    <submittedName>
        <fullName evidence="5">Predicted ATPase</fullName>
    </submittedName>
</protein>
<dbReference type="PANTHER" id="PTHR16305">
    <property type="entry name" value="TESTICULAR SOLUBLE ADENYLYL CYCLASE"/>
    <property type="match status" value="1"/>
</dbReference>
<dbReference type="Proteomes" id="UP000198873">
    <property type="component" value="Unassembled WGS sequence"/>
</dbReference>
<keyword evidence="3" id="KW-0175">Coiled coil</keyword>
<dbReference type="InterPro" id="IPR036388">
    <property type="entry name" value="WH-like_DNA-bd_sf"/>
</dbReference>
<evidence type="ECO:0000256" key="2">
    <source>
        <dbReference type="ARBA" id="ARBA00022840"/>
    </source>
</evidence>
<feature type="coiled-coil region" evidence="3">
    <location>
        <begin position="736"/>
        <end position="763"/>
    </location>
</feature>
<keyword evidence="1" id="KW-0547">Nucleotide-binding</keyword>
<evidence type="ECO:0000313" key="5">
    <source>
        <dbReference type="EMBL" id="SFT20278.1"/>
    </source>
</evidence>
<name>A0A1I6W2S7_9ACTN</name>
<dbReference type="Pfam" id="PF13191">
    <property type="entry name" value="AAA_16"/>
    <property type="match status" value="1"/>
</dbReference>
<dbReference type="InterPro" id="IPR011990">
    <property type="entry name" value="TPR-like_helical_dom_sf"/>
</dbReference>
<dbReference type="GO" id="GO:0003677">
    <property type="term" value="F:DNA binding"/>
    <property type="evidence" value="ECO:0007669"/>
    <property type="project" value="InterPro"/>
</dbReference>
<reference evidence="6" key="1">
    <citation type="submission" date="2016-10" db="EMBL/GenBank/DDBJ databases">
        <authorList>
            <person name="Varghese N."/>
            <person name="Submissions S."/>
        </authorList>
    </citation>
    <scope>NUCLEOTIDE SEQUENCE [LARGE SCALE GENOMIC DNA]</scope>
    <source>
        <strain evidence="6">CGMCC 4.7047</strain>
    </source>
</reference>
<dbReference type="Gene3D" id="1.25.40.10">
    <property type="entry name" value="Tetratricopeptide repeat domain"/>
    <property type="match status" value="1"/>
</dbReference>
<dbReference type="SMART" id="SM00421">
    <property type="entry name" value="HTH_LUXR"/>
    <property type="match status" value="1"/>
</dbReference>
<dbReference type="InterPro" id="IPR016032">
    <property type="entry name" value="Sig_transdc_resp-reg_C-effctor"/>
</dbReference>
<dbReference type="Pfam" id="PF00196">
    <property type="entry name" value="GerE"/>
    <property type="match status" value="1"/>
</dbReference>
<evidence type="ECO:0000256" key="1">
    <source>
        <dbReference type="ARBA" id="ARBA00022741"/>
    </source>
</evidence>
<dbReference type="Gene3D" id="3.40.50.300">
    <property type="entry name" value="P-loop containing nucleotide triphosphate hydrolases"/>
    <property type="match status" value="1"/>
</dbReference>
<evidence type="ECO:0000256" key="3">
    <source>
        <dbReference type="SAM" id="Coils"/>
    </source>
</evidence>
<dbReference type="GO" id="GO:0005524">
    <property type="term" value="F:ATP binding"/>
    <property type="evidence" value="ECO:0007669"/>
    <property type="project" value="UniProtKB-KW"/>
</dbReference>
<dbReference type="GO" id="GO:0006355">
    <property type="term" value="P:regulation of DNA-templated transcription"/>
    <property type="evidence" value="ECO:0007669"/>
    <property type="project" value="InterPro"/>
</dbReference>